<dbReference type="Proteomes" id="UP000601435">
    <property type="component" value="Unassembled WGS sequence"/>
</dbReference>
<accession>A0A812PKI0</accession>
<reference evidence="1" key="1">
    <citation type="submission" date="2021-02" db="EMBL/GenBank/DDBJ databases">
        <authorList>
            <person name="Dougan E. K."/>
            <person name="Rhodes N."/>
            <person name="Thang M."/>
            <person name="Chan C."/>
        </authorList>
    </citation>
    <scope>NUCLEOTIDE SEQUENCE</scope>
</reference>
<gene>
    <name evidence="1" type="ORF">SNEC2469_LOCUS9255</name>
</gene>
<keyword evidence="2" id="KW-1185">Reference proteome</keyword>
<dbReference type="OrthoDB" id="433470at2759"/>
<comment type="caution">
    <text evidence="1">The sequence shown here is derived from an EMBL/GenBank/DDBJ whole genome shotgun (WGS) entry which is preliminary data.</text>
</comment>
<organism evidence="1 2">
    <name type="scientific">Symbiodinium necroappetens</name>
    <dbReference type="NCBI Taxonomy" id="1628268"/>
    <lineage>
        <taxon>Eukaryota</taxon>
        <taxon>Sar</taxon>
        <taxon>Alveolata</taxon>
        <taxon>Dinophyceae</taxon>
        <taxon>Suessiales</taxon>
        <taxon>Symbiodiniaceae</taxon>
        <taxon>Symbiodinium</taxon>
    </lineage>
</organism>
<feature type="non-terminal residue" evidence="1">
    <location>
        <position position="1"/>
    </location>
</feature>
<dbReference type="AlphaFoldDB" id="A0A812PKI0"/>
<name>A0A812PKI0_9DINO</name>
<protein>
    <submittedName>
        <fullName evidence="1">Uncharacterized protein</fullName>
    </submittedName>
</protein>
<dbReference type="EMBL" id="CAJNJA010015001">
    <property type="protein sequence ID" value="CAE7354613.1"/>
    <property type="molecule type" value="Genomic_DNA"/>
</dbReference>
<sequence length="169" mass="18342">MFHYLQAFLTRLSADDLQGRLACVGRYQQWMSQCRARRVTPRTPDLPADWGQCISDDAASPDFLPLPGSPLQIKDLRREGSGEPVFRRILEASTFTKVLAVGKESSASATGLLVAMLQDAIGSMYLEQVAADDSCVVAVEVLVDLRPMLEKEATVVQAIATVTTAAEVA</sequence>
<evidence type="ECO:0000313" key="2">
    <source>
        <dbReference type="Proteomes" id="UP000601435"/>
    </source>
</evidence>
<evidence type="ECO:0000313" key="1">
    <source>
        <dbReference type="EMBL" id="CAE7354613.1"/>
    </source>
</evidence>
<proteinExistence type="predicted"/>